<gene>
    <name evidence="5" type="primary">Cni-flap-1</name>
    <name evidence="5" type="ORF">B9Z55_028426</name>
</gene>
<comment type="similarity">
    <text evidence="1">Belongs to the LRRFIP family.</text>
</comment>
<dbReference type="Gene3D" id="1.20.5.4090">
    <property type="match status" value="1"/>
</dbReference>
<feature type="compositionally biased region" description="Basic and acidic residues" evidence="4">
    <location>
        <begin position="14"/>
        <end position="28"/>
    </location>
</feature>
<sequence>MSSYPSSGRRRPITRTEAEERALDKISREAEARMKLKRETREQARQGRYQLLEKKVEEDAEAFRHDTASTSNTNGVSSSNQTQEQLHDKVIELQDRVQQVMFLYSQLDNEKSTLLYEVDLLKDELEEKDASLNLSSRECRDLTSEVKALKRTIDALHTTQQQLKHEISQRDQLIQENGLCLVEEDPEEEGSESSNNASGEIRSGPYLFKRETIRLVDRVVPGAASLDEKIQKLIDTNKKMRKDYEELEQTIYTQRHARNQRDSTNVMPNQGVDDVNRYIREDILRRQFKDAAKQLAEMKLKMQDLERENTNQQGNVIRMEGQMKRYKSNADAAEKELDELKTQMRQVKKELRDKENALDEQKETNKHLQSRLEKMRMQRTGRPL</sequence>
<evidence type="ECO:0000313" key="5">
    <source>
        <dbReference type="EMBL" id="PIC12397.1"/>
    </source>
</evidence>
<comment type="caution">
    <text evidence="5">The sequence shown here is derived from an EMBL/GenBank/DDBJ whole genome shotgun (WGS) entry which is preliminary data.</text>
</comment>
<dbReference type="OrthoDB" id="10028421at2759"/>
<dbReference type="Proteomes" id="UP000230233">
    <property type="component" value="Unassembled WGS sequence"/>
</dbReference>
<evidence type="ECO:0000256" key="1">
    <source>
        <dbReference type="ARBA" id="ARBA00008275"/>
    </source>
</evidence>
<keyword evidence="6" id="KW-1185">Reference proteome</keyword>
<feature type="region of interest" description="Disordered" evidence="4">
    <location>
        <begin position="343"/>
        <end position="384"/>
    </location>
</feature>
<keyword evidence="2 3" id="KW-0175">Coiled coil</keyword>
<name>A0A2G5SBI4_9PELO</name>
<proteinExistence type="inferred from homology"/>
<dbReference type="PANTHER" id="PTHR19212:SF0">
    <property type="entry name" value="LD07988P"/>
    <property type="match status" value="1"/>
</dbReference>
<organism evidence="5 6">
    <name type="scientific">Caenorhabditis nigoni</name>
    <dbReference type="NCBI Taxonomy" id="1611254"/>
    <lineage>
        <taxon>Eukaryota</taxon>
        <taxon>Metazoa</taxon>
        <taxon>Ecdysozoa</taxon>
        <taxon>Nematoda</taxon>
        <taxon>Chromadorea</taxon>
        <taxon>Rhabditida</taxon>
        <taxon>Rhabditina</taxon>
        <taxon>Rhabditomorpha</taxon>
        <taxon>Rhabditoidea</taxon>
        <taxon>Rhabditidae</taxon>
        <taxon>Peloderinae</taxon>
        <taxon>Caenorhabditis</taxon>
    </lineage>
</organism>
<feature type="coiled-coil region" evidence="3">
    <location>
        <begin position="223"/>
        <end position="250"/>
    </location>
</feature>
<dbReference type="InterPro" id="IPR019139">
    <property type="entry name" value="LRRFIP1/2"/>
</dbReference>
<evidence type="ECO:0000256" key="3">
    <source>
        <dbReference type="SAM" id="Coils"/>
    </source>
</evidence>
<evidence type="ECO:0000313" key="6">
    <source>
        <dbReference type="Proteomes" id="UP000230233"/>
    </source>
</evidence>
<dbReference type="Pfam" id="PF09738">
    <property type="entry name" value="LRRFIP"/>
    <property type="match status" value="1"/>
</dbReference>
<reference evidence="6" key="1">
    <citation type="submission" date="2017-10" db="EMBL/GenBank/DDBJ databases">
        <title>Rapid genome shrinkage in a self-fertile nematode reveals novel sperm competition proteins.</title>
        <authorList>
            <person name="Yin D."/>
            <person name="Schwarz E.M."/>
            <person name="Thomas C.G."/>
            <person name="Felde R.L."/>
            <person name="Korf I.F."/>
            <person name="Cutter A.D."/>
            <person name="Schartner C.M."/>
            <person name="Ralston E.J."/>
            <person name="Meyer B.J."/>
            <person name="Haag E.S."/>
        </authorList>
    </citation>
    <scope>NUCLEOTIDE SEQUENCE [LARGE SCALE GENOMIC DNA]</scope>
    <source>
        <strain evidence="6">JU1422</strain>
    </source>
</reference>
<feature type="region of interest" description="Disordered" evidence="4">
    <location>
        <begin position="1"/>
        <end position="28"/>
    </location>
</feature>
<feature type="region of interest" description="Disordered" evidence="4">
    <location>
        <begin position="65"/>
        <end position="84"/>
    </location>
</feature>
<dbReference type="STRING" id="1611254.A0A2G5SBI4"/>
<dbReference type="EMBL" id="PDUG01000023">
    <property type="protein sequence ID" value="PIC12397.1"/>
    <property type="molecule type" value="Genomic_DNA"/>
</dbReference>
<feature type="compositionally biased region" description="Basic and acidic residues" evidence="4">
    <location>
        <begin position="343"/>
        <end position="376"/>
    </location>
</feature>
<evidence type="ECO:0000256" key="2">
    <source>
        <dbReference type="ARBA" id="ARBA00023054"/>
    </source>
</evidence>
<dbReference type="PANTHER" id="PTHR19212">
    <property type="entry name" value="LEUCINE RICH REPEAT IN FLII INTERACTING PROTEIN"/>
    <property type="match status" value="1"/>
</dbReference>
<protein>
    <submittedName>
        <fullName evidence="5">Uncharacterized protein</fullName>
    </submittedName>
</protein>
<evidence type="ECO:0000256" key="4">
    <source>
        <dbReference type="SAM" id="MobiDB-lite"/>
    </source>
</evidence>
<accession>A0A2G5SBI4</accession>
<feature type="compositionally biased region" description="Low complexity" evidence="4">
    <location>
        <begin position="68"/>
        <end position="80"/>
    </location>
</feature>
<dbReference type="GO" id="GO:0006355">
    <property type="term" value="P:regulation of DNA-templated transcription"/>
    <property type="evidence" value="ECO:0007669"/>
    <property type="project" value="InterPro"/>
</dbReference>
<dbReference type="AlphaFoldDB" id="A0A2G5SBI4"/>
<feature type="coiled-coil region" evidence="3">
    <location>
        <begin position="132"/>
        <end position="166"/>
    </location>
</feature>